<dbReference type="SMART" id="SM00211">
    <property type="entry name" value="TY"/>
    <property type="match status" value="1"/>
</dbReference>
<accession>L5LFR6</accession>
<dbReference type="PANTHER" id="PTHR11551">
    <property type="entry name" value="INSULIN-LIKE GROWTH FACTOR BINDING PROTEIN"/>
    <property type="match status" value="1"/>
</dbReference>
<protein>
    <submittedName>
        <fullName evidence="8">Insulin-like growth factor-binding protein 3</fullName>
    </submittedName>
</protein>
<evidence type="ECO:0000256" key="2">
    <source>
        <dbReference type="ARBA" id="ARBA00022729"/>
    </source>
</evidence>
<dbReference type="Pfam" id="PF00086">
    <property type="entry name" value="Thyroglobulin_1"/>
    <property type="match status" value="1"/>
</dbReference>
<organism evidence="8 9">
    <name type="scientific">Myotis davidii</name>
    <name type="common">David's myotis</name>
    <dbReference type="NCBI Taxonomy" id="225400"/>
    <lineage>
        <taxon>Eukaryota</taxon>
        <taxon>Metazoa</taxon>
        <taxon>Chordata</taxon>
        <taxon>Craniata</taxon>
        <taxon>Vertebrata</taxon>
        <taxon>Euteleostomi</taxon>
        <taxon>Mammalia</taxon>
        <taxon>Eutheria</taxon>
        <taxon>Laurasiatheria</taxon>
        <taxon>Chiroptera</taxon>
        <taxon>Yangochiroptera</taxon>
        <taxon>Vespertilionidae</taxon>
        <taxon>Myotis</taxon>
    </lineage>
</organism>
<reference evidence="9" key="1">
    <citation type="journal article" date="2013" name="Science">
        <title>Comparative analysis of bat genomes provides insight into the evolution of flight and immunity.</title>
        <authorList>
            <person name="Zhang G."/>
            <person name="Cowled C."/>
            <person name="Shi Z."/>
            <person name="Huang Z."/>
            <person name="Bishop-Lilly K.A."/>
            <person name="Fang X."/>
            <person name="Wynne J.W."/>
            <person name="Xiong Z."/>
            <person name="Baker M.L."/>
            <person name="Zhao W."/>
            <person name="Tachedjian M."/>
            <person name="Zhu Y."/>
            <person name="Zhou P."/>
            <person name="Jiang X."/>
            <person name="Ng J."/>
            <person name="Yang L."/>
            <person name="Wu L."/>
            <person name="Xiao J."/>
            <person name="Feng Y."/>
            <person name="Chen Y."/>
            <person name="Sun X."/>
            <person name="Zhang Y."/>
            <person name="Marsh G.A."/>
            <person name="Crameri G."/>
            <person name="Broder C.C."/>
            <person name="Frey K.G."/>
            <person name="Wang L.F."/>
            <person name="Wang J."/>
        </authorList>
    </citation>
    <scope>NUCLEOTIDE SEQUENCE [LARGE SCALE GENOMIC DNA]</scope>
</reference>
<evidence type="ECO:0000256" key="6">
    <source>
        <dbReference type="SAM" id="MobiDB-lite"/>
    </source>
</evidence>
<dbReference type="InterPro" id="IPR022321">
    <property type="entry name" value="IGFBP_1-6_chordata"/>
</dbReference>
<dbReference type="PANTHER" id="PTHR11551:SF3">
    <property type="entry name" value="INSULIN-LIKE GROWTH FACTOR-BINDING PROTEIN 3"/>
    <property type="match status" value="1"/>
</dbReference>
<dbReference type="GO" id="GO:0001968">
    <property type="term" value="F:fibronectin binding"/>
    <property type="evidence" value="ECO:0007669"/>
    <property type="project" value="TreeGrafter"/>
</dbReference>
<feature type="compositionally biased region" description="Basic and acidic residues" evidence="6">
    <location>
        <begin position="1"/>
        <end position="14"/>
    </location>
</feature>
<keyword evidence="9" id="KW-1185">Reference proteome</keyword>
<dbReference type="InterPro" id="IPR036857">
    <property type="entry name" value="Thyroglobulin_1_sf"/>
</dbReference>
<proteinExistence type="predicted"/>
<dbReference type="CDD" id="cd00191">
    <property type="entry name" value="TY"/>
    <property type="match status" value="1"/>
</dbReference>
<dbReference type="GO" id="GO:0005615">
    <property type="term" value="C:extracellular space"/>
    <property type="evidence" value="ECO:0007669"/>
    <property type="project" value="TreeGrafter"/>
</dbReference>
<dbReference type="GO" id="GO:0043567">
    <property type="term" value="P:regulation of insulin-like growth factor receptor signaling pathway"/>
    <property type="evidence" value="ECO:0007669"/>
    <property type="project" value="TreeGrafter"/>
</dbReference>
<dbReference type="PRINTS" id="PR01976">
    <property type="entry name" value="IGFBPFAMILY"/>
</dbReference>
<evidence type="ECO:0000256" key="1">
    <source>
        <dbReference type="ARBA" id="ARBA00022553"/>
    </source>
</evidence>
<dbReference type="InterPro" id="IPR012211">
    <property type="entry name" value="IGFBP-3"/>
</dbReference>
<dbReference type="SUPFAM" id="SSF57610">
    <property type="entry name" value="Thyroglobulin type-1 domain"/>
    <property type="match status" value="1"/>
</dbReference>
<dbReference type="FunFam" id="4.10.800.10:FF:000005">
    <property type="entry name" value="Putative insulin-like growth factor-binding protein 5"/>
    <property type="match status" value="1"/>
</dbReference>
<dbReference type="GO" id="GO:0031994">
    <property type="term" value="F:insulin-like growth factor I binding"/>
    <property type="evidence" value="ECO:0007669"/>
    <property type="project" value="TreeGrafter"/>
</dbReference>
<dbReference type="PROSITE" id="PS51162">
    <property type="entry name" value="THYROGLOBULIN_1_2"/>
    <property type="match status" value="1"/>
</dbReference>
<evidence type="ECO:0000313" key="8">
    <source>
        <dbReference type="EMBL" id="ELK25179.1"/>
    </source>
</evidence>
<feature type="compositionally biased region" description="Basic and acidic residues" evidence="6">
    <location>
        <begin position="110"/>
        <end position="120"/>
    </location>
</feature>
<feature type="region of interest" description="Disordered" evidence="6">
    <location>
        <begin position="99"/>
        <end position="120"/>
    </location>
</feature>
<keyword evidence="3" id="KW-1015">Disulfide bond</keyword>
<keyword evidence="4" id="KW-0325">Glycoprotein</keyword>
<keyword evidence="2" id="KW-0732">Signal</keyword>
<gene>
    <name evidence="8" type="ORF">MDA_GLEAN10006474</name>
</gene>
<dbReference type="eggNOG" id="ENOG502QWC0">
    <property type="taxonomic scope" value="Eukaryota"/>
</dbReference>
<name>L5LFR6_MYODS</name>
<dbReference type="AlphaFoldDB" id="L5LFR6"/>
<feature type="region of interest" description="Disordered" evidence="6">
    <location>
        <begin position="1"/>
        <end position="41"/>
    </location>
</feature>
<sequence length="120" mass="13521">MDAIRRGSAKDSQRHRVHLEAQGAVTQNFSSESKQDTEYGPCRREIEDTLNRLKSLSTLSPRGIQLPNCDKKGFYKRKQCRPAKGRKRGLCWCVDKYGQPLPGHNPPGKPDVHCDSADSQ</sequence>
<evidence type="ECO:0000259" key="7">
    <source>
        <dbReference type="PROSITE" id="PS51162"/>
    </source>
</evidence>
<dbReference type="Gene3D" id="4.10.800.10">
    <property type="entry name" value="Thyroglobulin type-1"/>
    <property type="match status" value="1"/>
</dbReference>
<evidence type="ECO:0000256" key="5">
    <source>
        <dbReference type="PROSITE-ProRule" id="PRU00500"/>
    </source>
</evidence>
<dbReference type="InterPro" id="IPR000716">
    <property type="entry name" value="Thyroglobulin_1"/>
</dbReference>
<dbReference type="EMBL" id="KB112287">
    <property type="protein sequence ID" value="ELK25179.1"/>
    <property type="molecule type" value="Genomic_DNA"/>
</dbReference>
<evidence type="ECO:0000313" key="9">
    <source>
        <dbReference type="Proteomes" id="UP000010556"/>
    </source>
</evidence>
<feature type="domain" description="Thyroglobulin type-1" evidence="7">
    <location>
        <begin position="39"/>
        <end position="114"/>
    </location>
</feature>
<keyword evidence="1" id="KW-0597">Phosphoprotein</keyword>
<comment type="caution">
    <text evidence="5">Lacks conserved residue(s) required for the propagation of feature annotation.</text>
</comment>
<evidence type="ECO:0000256" key="4">
    <source>
        <dbReference type="ARBA" id="ARBA00023180"/>
    </source>
</evidence>
<dbReference type="Proteomes" id="UP000010556">
    <property type="component" value="Unassembled WGS sequence"/>
</dbReference>
<dbReference type="GO" id="GO:0031995">
    <property type="term" value="F:insulin-like growth factor II binding"/>
    <property type="evidence" value="ECO:0007669"/>
    <property type="project" value="TreeGrafter"/>
</dbReference>
<dbReference type="PRINTS" id="PR01979">
    <property type="entry name" value="IGFBPFAMILY3"/>
</dbReference>
<evidence type="ECO:0000256" key="3">
    <source>
        <dbReference type="ARBA" id="ARBA00023157"/>
    </source>
</evidence>